<organism evidence="2 3">
    <name type="scientific">Desmophyllum pertusum</name>
    <dbReference type="NCBI Taxonomy" id="174260"/>
    <lineage>
        <taxon>Eukaryota</taxon>
        <taxon>Metazoa</taxon>
        <taxon>Cnidaria</taxon>
        <taxon>Anthozoa</taxon>
        <taxon>Hexacorallia</taxon>
        <taxon>Scleractinia</taxon>
        <taxon>Caryophylliina</taxon>
        <taxon>Caryophylliidae</taxon>
        <taxon>Desmophyllum</taxon>
    </lineage>
</organism>
<feature type="domain" description="PUB" evidence="1">
    <location>
        <begin position="34"/>
        <end position="95"/>
    </location>
</feature>
<comment type="caution">
    <text evidence="2">The sequence shown here is derived from an EMBL/GenBank/DDBJ whole genome shotgun (WGS) entry which is preliminary data.</text>
</comment>
<reference evidence="2" key="1">
    <citation type="submission" date="2023-01" db="EMBL/GenBank/DDBJ databases">
        <title>Genome assembly of the deep-sea coral Lophelia pertusa.</title>
        <authorList>
            <person name="Herrera S."/>
            <person name="Cordes E."/>
        </authorList>
    </citation>
    <scope>NUCLEOTIDE SEQUENCE</scope>
    <source>
        <strain evidence="2">USNM1676648</strain>
        <tissue evidence="2">Polyp</tissue>
    </source>
</reference>
<evidence type="ECO:0000313" key="3">
    <source>
        <dbReference type="Proteomes" id="UP001163046"/>
    </source>
</evidence>
<gene>
    <name evidence="2" type="ORF">OS493_026602</name>
</gene>
<dbReference type="InterPro" id="IPR036339">
    <property type="entry name" value="PUB-like_dom_sf"/>
</dbReference>
<proteinExistence type="predicted"/>
<dbReference type="CDD" id="cd09212">
    <property type="entry name" value="PUB"/>
    <property type="match status" value="1"/>
</dbReference>
<dbReference type="PANTHER" id="PTHR23153:SF38">
    <property type="entry name" value="UBX DOMAIN-CONTAINING PROTEIN 6"/>
    <property type="match status" value="1"/>
</dbReference>
<accession>A0A9W9YD38</accession>
<dbReference type="PANTHER" id="PTHR23153">
    <property type="entry name" value="UBX-RELATED"/>
    <property type="match status" value="1"/>
</dbReference>
<evidence type="ECO:0000313" key="2">
    <source>
        <dbReference type="EMBL" id="KAJ7327724.1"/>
    </source>
</evidence>
<dbReference type="SMART" id="SM00580">
    <property type="entry name" value="PUG"/>
    <property type="match status" value="1"/>
</dbReference>
<dbReference type="Pfam" id="PF09409">
    <property type="entry name" value="PUB"/>
    <property type="match status" value="1"/>
</dbReference>
<evidence type="ECO:0000259" key="1">
    <source>
        <dbReference type="Pfam" id="PF09409"/>
    </source>
</evidence>
<sequence length="110" mass="12661">MASNSGGSNLLGEGEREQAFISSLESLCKQHDRERARQAIETLLTLANNIIKSPDEKYRKVKTQNKSFSAKVWSLPEAKQFLLHWGWSEVEECVVLPIRRGIFSWSNKYY</sequence>
<dbReference type="Gene3D" id="1.20.58.2190">
    <property type="match status" value="1"/>
</dbReference>
<keyword evidence="3" id="KW-1185">Reference proteome</keyword>
<name>A0A9W9YD38_9CNID</name>
<dbReference type="OrthoDB" id="49605at2759"/>
<dbReference type="EMBL" id="MU827800">
    <property type="protein sequence ID" value="KAJ7327724.1"/>
    <property type="molecule type" value="Genomic_DNA"/>
</dbReference>
<dbReference type="SUPFAM" id="SSF143503">
    <property type="entry name" value="PUG domain-like"/>
    <property type="match status" value="1"/>
</dbReference>
<dbReference type="AlphaFoldDB" id="A0A9W9YD38"/>
<dbReference type="GO" id="GO:0005737">
    <property type="term" value="C:cytoplasm"/>
    <property type="evidence" value="ECO:0007669"/>
    <property type="project" value="TreeGrafter"/>
</dbReference>
<dbReference type="InterPro" id="IPR018997">
    <property type="entry name" value="PUB_domain"/>
</dbReference>
<protein>
    <recommendedName>
        <fullName evidence="1">PUB domain-containing protein</fullName>
    </recommendedName>
</protein>
<dbReference type="Proteomes" id="UP001163046">
    <property type="component" value="Unassembled WGS sequence"/>
</dbReference>